<evidence type="ECO:0000313" key="4">
    <source>
        <dbReference type="Proteomes" id="UP000223749"/>
    </source>
</evidence>
<dbReference type="RefSeq" id="WP_099438208.1">
    <property type="nucleotide sequence ID" value="NZ_CP024091.1"/>
</dbReference>
<dbReference type="Proteomes" id="UP000223749">
    <property type="component" value="Chromosome"/>
</dbReference>
<dbReference type="PANTHER" id="PTHR15337:SF11">
    <property type="entry name" value="THIOREDOXIN DOMAIN-CONTAINING PROTEIN"/>
    <property type="match status" value="1"/>
</dbReference>
<evidence type="ECO:0000259" key="2">
    <source>
        <dbReference type="PROSITE" id="PS51352"/>
    </source>
</evidence>
<dbReference type="SUPFAM" id="SSF52833">
    <property type="entry name" value="Thioredoxin-like"/>
    <property type="match status" value="1"/>
</dbReference>
<dbReference type="AlphaFoldDB" id="A0A2D1U3T6"/>
<name>A0A2D1U3T6_9SPHI</name>
<evidence type="ECO:0000313" key="3">
    <source>
        <dbReference type="EMBL" id="ATP56266.1"/>
    </source>
</evidence>
<keyword evidence="1" id="KW-0732">Signal</keyword>
<protein>
    <recommendedName>
        <fullName evidence="2">Thioredoxin domain-containing protein</fullName>
    </recommendedName>
</protein>
<dbReference type="InterPro" id="IPR051099">
    <property type="entry name" value="AGR/TXD"/>
</dbReference>
<feature type="domain" description="Thioredoxin" evidence="2">
    <location>
        <begin position="15"/>
        <end position="151"/>
    </location>
</feature>
<dbReference type="InterPro" id="IPR013766">
    <property type="entry name" value="Thioredoxin_domain"/>
</dbReference>
<keyword evidence="4" id="KW-1185">Reference proteome</keyword>
<sequence>MKILTKTLLITVLTFNTLTPVRAQGLKFENGLSWEQVKQKAKAENKPIFLDVMATWCGSCKYMDANVYSNDTVQQYFKDKFISVKVQTDQTSGDDANVKAWYDDARKISTQYKVTGLPSLIFLDTDGNLLYKHAGGKDVQGLIATAQFAQQRENQYWPLLQAYLGGKKDPEFLKKFGDMARNMGYSLLADKIIGKDYFSRIGGVKAFVPSKEFSGNWHINYQESDFGKFPLRLMPKSIKIVQSGNVFQIERFTESETSETFSIAENLKTDGHQVDTHIREDRIKRSVLINEPDKGEILQYAEFTLPGSKFELDFESYEHLGLSKDGKVLTIEKKVNVGGGQGYSVKGVYVKD</sequence>
<organism evidence="3 4">
    <name type="scientific">Pedobacter ginsengisoli</name>
    <dbReference type="NCBI Taxonomy" id="363852"/>
    <lineage>
        <taxon>Bacteria</taxon>
        <taxon>Pseudomonadati</taxon>
        <taxon>Bacteroidota</taxon>
        <taxon>Sphingobacteriia</taxon>
        <taxon>Sphingobacteriales</taxon>
        <taxon>Sphingobacteriaceae</taxon>
        <taxon>Pedobacter</taxon>
    </lineage>
</organism>
<dbReference type="InterPro" id="IPR036249">
    <property type="entry name" value="Thioredoxin-like_sf"/>
</dbReference>
<dbReference type="Gene3D" id="3.40.30.10">
    <property type="entry name" value="Glutaredoxin"/>
    <property type="match status" value="1"/>
</dbReference>
<dbReference type="PROSITE" id="PS51352">
    <property type="entry name" value="THIOREDOXIN_2"/>
    <property type="match status" value="1"/>
</dbReference>
<dbReference type="KEGG" id="pgs:CPT03_07170"/>
<dbReference type="PANTHER" id="PTHR15337">
    <property type="entry name" value="ANTERIOR GRADIENT PROTEIN-RELATED"/>
    <property type="match status" value="1"/>
</dbReference>
<evidence type="ECO:0000256" key="1">
    <source>
        <dbReference type="ARBA" id="ARBA00022729"/>
    </source>
</evidence>
<proteinExistence type="predicted"/>
<dbReference type="Pfam" id="PF13899">
    <property type="entry name" value="Thioredoxin_7"/>
    <property type="match status" value="1"/>
</dbReference>
<reference evidence="3 4" key="1">
    <citation type="submission" date="2017-10" db="EMBL/GenBank/DDBJ databases">
        <title>Whole genome of Pedobacter ginsengisoli T01R-27 isolated from tomato rhizosphere.</title>
        <authorList>
            <person name="Weon H.-Y."/>
            <person name="Lee S.A."/>
            <person name="Sang M.K."/>
            <person name="Song J."/>
        </authorList>
    </citation>
    <scope>NUCLEOTIDE SEQUENCE [LARGE SCALE GENOMIC DNA]</scope>
    <source>
        <strain evidence="3 4">T01R-27</strain>
    </source>
</reference>
<accession>A0A2D1U3T6</accession>
<dbReference type="OrthoDB" id="120730at2"/>
<dbReference type="EMBL" id="CP024091">
    <property type="protein sequence ID" value="ATP56266.1"/>
    <property type="molecule type" value="Genomic_DNA"/>
</dbReference>
<gene>
    <name evidence="3" type="ORF">CPT03_07170</name>
</gene>